<keyword evidence="4 6" id="KW-1133">Transmembrane helix</keyword>
<feature type="transmembrane region" description="Helical" evidence="6">
    <location>
        <begin position="32"/>
        <end position="49"/>
    </location>
</feature>
<dbReference type="InterPro" id="IPR005349">
    <property type="entry name" value="TMEM14"/>
</dbReference>
<dbReference type="PANTHER" id="PTHR12668:SF11">
    <property type="entry name" value="TRANSMEMBRANE PROTEIN 14A"/>
    <property type="match status" value="1"/>
</dbReference>
<dbReference type="Gene3D" id="1.10.10.1740">
    <property type="entry name" value="Transmembrane protein 14-like"/>
    <property type="match status" value="1"/>
</dbReference>
<keyword evidence="5 6" id="KW-0472">Membrane</keyword>
<dbReference type="GO" id="GO:0031966">
    <property type="term" value="C:mitochondrial membrane"/>
    <property type="evidence" value="ECO:0007669"/>
    <property type="project" value="TreeGrafter"/>
</dbReference>
<sequence length="126" mass="13610">MNYGSFSNGRAHLMKCLNFINLKYPDTMGVDWLGFVYAATILFGGFMGYKRKGSLVSLIAGLLFGGISAYGAFRITMDPQDKWTSLTASGALAVVMGLRFKNSGKLMPAGIIAGLSLMMVVRLLIL</sequence>
<evidence type="ECO:0000313" key="8">
    <source>
        <dbReference type="Proteomes" id="UP000593565"/>
    </source>
</evidence>
<dbReference type="Pfam" id="PF03647">
    <property type="entry name" value="Tmemb_14"/>
    <property type="match status" value="1"/>
</dbReference>
<evidence type="ECO:0000313" key="7">
    <source>
        <dbReference type="EMBL" id="KAF4090001.1"/>
    </source>
</evidence>
<evidence type="ECO:0000256" key="6">
    <source>
        <dbReference type="SAM" id="Phobius"/>
    </source>
</evidence>
<accession>A0A7J6B7D9</accession>
<protein>
    <recommendedName>
        <fullName evidence="9">Transmembrane protein 14A</fullName>
    </recommendedName>
</protein>
<comment type="caution">
    <text evidence="7">The sequence shown here is derived from an EMBL/GenBank/DDBJ whole genome shotgun (WGS) entry which is preliminary data.</text>
</comment>
<comment type="similarity">
    <text evidence="2">Belongs to the TMEM14 family.</text>
</comment>
<dbReference type="EMBL" id="JAAGNN010000004">
    <property type="protein sequence ID" value="KAF4090001.1"/>
    <property type="molecule type" value="Genomic_DNA"/>
</dbReference>
<name>A0A7J6B7D9_AMEME</name>
<dbReference type="InterPro" id="IPR044890">
    <property type="entry name" value="TMEM14_sf"/>
</dbReference>
<keyword evidence="3 6" id="KW-0812">Transmembrane</keyword>
<reference evidence="7 8" key="1">
    <citation type="submission" date="2020-02" db="EMBL/GenBank/DDBJ databases">
        <title>A chromosome-scale genome assembly of the black bullhead catfish (Ameiurus melas).</title>
        <authorList>
            <person name="Wen M."/>
            <person name="Zham M."/>
            <person name="Cabau C."/>
            <person name="Klopp C."/>
            <person name="Donnadieu C."/>
            <person name="Roques C."/>
            <person name="Bouchez O."/>
            <person name="Lampietro C."/>
            <person name="Jouanno E."/>
            <person name="Herpin A."/>
            <person name="Louis A."/>
            <person name="Berthelot C."/>
            <person name="Parey E."/>
            <person name="Roest-Crollius H."/>
            <person name="Braasch I."/>
            <person name="Postlethwait J."/>
            <person name="Robinson-Rechavi M."/>
            <person name="Echchiki A."/>
            <person name="Begum T."/>
            <person name="Montfort J."/>
            <person name="Schartl M."/>
            <person name="Bobe J."/>
            <person name="Guiguen Y."/>
        </authorList>
    </citation>
    <scope>NUCLEOTIDE SEQUENCE [LARGE SCALE GENOMIC DNA]</scope>
    <source>
        <strain evidence="7">M_S1</strain>
        <tissue evidence="7">Blood</tissue>
    </source>
</reference>
<organism evidence="7 8">
    <name type="scientific">Ameiurus melas</name>
    <name type="common">Black bullhead</name>
    <name type="synonym">Silurus melas</name>
    <dbReference type="NCBI Taxonomy" id="219545"/>
    <lineage>
        <taxon>Eukaryota</taxon>
        <taxon>Metazoa</taxon>
        <taxon>Chordata</taxon>
        <taxon>Craniata</taxon>
        <taxon>Vertebrata</taxon>
        <taxon>Euteleostomi</taxon>
        <taxon>Actinopterygii</taxon>
        <taxon>Neopterygii</taxon>
        <taxon>Teleostei</taxon>
        <taxon>Ostariophysi</taxon>
        <taxon>Siluriformes</taxon>
        <taxon>Ictaluridae</taxon>
        <taxon>Ameiurus</taxon>
    </lineage>
</organism>
<dbReference type="AlphaFoldDB" id="A0A7J6B7D9"/>
<evidence type="ECO:0000256" key="2">
    <source>
        <dbReference type="ARBA" id="ARBA00007590"/>
    </source>
</evidence>
<dbReference type="GO" id="GO:0070453">
    <property type="term" value="P:regulation of heme biosynthetic process"/>
    <property type="evidence" value="ECO:0007669"/>
    <property type="project" value="TreeGrafter"/>
</dbReference>
<dbReference type="PANTHER" id="PTHR12668">
    <property type="entry name" value="TRANSMEMBRANE PROTEIN 14, 15"/>
    <property type="match status" value="1"/>
</dbReference>
<evidence type="ECO:0000256" key="4">
    <source>
        <dbReference type="ARBA" id="ARBA00022989"/>
    </source>
</evidence>
<evidence type="ECO:0000256" key="3">
    <source>
        <dbReference type="ARBA" id="ARBA00022692"/>
    </source>
</evidence>
<feature type="transmembrane region" description="Helical" evidence="6">
    <location>
        <begin position="107"/>
        <end position="125"/>
    </location>
</feature>
<evidence type="ECO:0000256" key="5">
    <source>
        <dbReference type="ARBA" id="ARBA00023136"/>
    </source>
</evidence>
<evidence type="ECO:0000256" key="1">
    <source>
        <dbReference type="ARBA" id="ARBA00004370"/>
    </source>
</evidence>
<feature type="transmembrane region" description="Helical" evidence="6">
    <location>
        <begin position="56"/>
        <end position="77"/>
    </location>
</feature>
<evidence type="ECO:0008006" key="9">
    <source>
        <dbReference type="Google" id="ProtNLM"/>
    </source>
</evidence>
<comment type="subcellular location">
    <subcellularLocation>
        <location evidence="1">Membrane</location>
    </subcellularLocation>
</comment>
<proteinExistence type="inferred from homology"/>
<dbReference type="Proteomes" id="UP000593565">
    <property type="component" value="Unassembled WGS sequence"/>
</dbReference>
<gene>
    <name evidence="7" type="ORF">AMELA_G00044720</name>
</gene>
<keyword evidence="8" id="KW-1185">Reference proteome</keyword>